<dbReference type="InterPro" id="IPR016181">
    <property type="entry name" value="Acyl_CoA_acyltransferase"/>
</dbReference>
<dbReference type="EMBL" id="FNZK01000022">
    <property type="protein sequence ID" value="SEJ89229.1"/>
    <property type="molecule type" value="Genomic_DNA"/>
</dbReference>
<protein>
    <submittedName>
        <fullName evidence="2">L-amino acid N-acyltransferase YncA</fullName>
    </submittedName>
</protein>
<accession>A0A1H7CHP6</accession>
<evidence type="ECO:0000259" key="1">
    <source>
        <dbReference type="PROSITE" id="PS51186"/>
    </source>
</evidence>
<dbReference type="RefSeq" id="WP_091834724.1">
    <property type="nucleotide sequence ID" value="NZ_FNZK01000022.1"/>
</dbReference>
<dbReference type="AlphaFoldDB" id="A0A1H7CHP6"/>
<dbReference type="SUPFAM" id="SSF55729">
    <property type="entry name" value="Acyl-CoA N-acyltransferases (Nat)"/>
    <property type="match status" value="1"/>
</dbReference>
<keyword evidence="3" id="KW-1185">Reference proteome</keyword>
<dbReference type="Gene3D" id="3.40.630.30">
    <property type="match status" value="1"/>
</dbReference>
<evidence type="ECO:0000313" key="2">
    <source>
        <dbReference type="EMBL" id="SEJ89229.1"/>
    </source>
</evidence>
<proteinExistence type="predicted"/>
<dbReference type="PROSITE" id="PS51186">
    <property type="entry name" value="GNAT"/>
    <property type="match status" value="1"/>
</dbReference>
<dbReference type="GO" id="GO:0016747">
    <property type="term" value="F:acyltransferase activity, transferring groups other than amino-acyl groups"/>
    <property type="evidence" value="ECO:0007669"/>
    <property type="project" value="InterPro"/>
</dbReference>
<sequence length="147" mass="17096">MVSIRNFTFKDIAILQKQPTYDKPVEEVKTMIEKWNKKDYQGRYFEMFAITEDQKIKGTVSLYQHTSSAVSIGLEIFLEYYRQGYGFQGEKLALEYAKNLGYKIAAGNVRGDNPASIALQKKLGFEIYREWISPQGQSMYFFIKSLE</sequence>
<keyword evidence="2" id="KW-0012">Acyltransferase</keyword>
<dbReference type="Pfam" id="PF13302">
    <property type="entry name" value="Acetyltransf_3"/>
    <property type="match status" value="1"/>
</dbReference>
<name>A0A1H7CHP6_9FIRM</name>
<gene>
    <name evidence="2" type="ORF">SAMN05660742_12229</name>
</gene>
<dbReference type="InterPro" id="IPR051531">
    <property type="entry name" value="N-acetyltransferase"/>
</dbReference>
<dbReference type="STRING" id="84035.SAMN05660742_12229"/>
<evidence type="ECO:0000313" key="3">
    <source>
        <dbReference type="Proteomes" id="UP000199662"/>
    </source>
</evidence>
<dbReference type="InterPro" id="IPR000182">
    <property type="entry name" value="GNAT_dom"/>
</dbReference>
<dbReference type="PANTHER" id="PTHR43792">
    <property type="entry name" value="GNAT FAMILY, PUTATIVE (AFU_ORTHOLOGUE AFUA_3G00765)-RELATED-RELATED"/>
    <property type="match status" value="1"/>
</dbReference>
<reference evidence="2 3" key="1">
    <citation type="submission" date="2016-10" db="EMBL/GenBank/DDBJ databases">
        <authorList>
            <person name="de Groot N.N."/>
        </authorList>
    </citation>
    <scope>NUCLEOTIDE SEQUENCE [LARGE SCALE GENOMIC DNA]</scope>
    <source>
        <strain evidence="2 3">DSM 2179</strain>
    </source>
</reference>
<organism evidence="2 3">
    <name type="scientific">Propionispira arboris</name>
    <dbReference type="NCBI Taxonomy" id="84035"/>
    <lineage>
        <taxon>Bacteria</taxon>
        <taxon>Bacillati</taxon>
        <taxon>Bacillota</taxon>
        <taxon>Negativicutes</taxon>
        <taxon>Selenomonadales</taxon>
        <taxon>Selenomonadaceae</taxon>
        <taxon>Propionispira</taxon>
    </lineage>
</organism>
<keyword evidence="2" id="KW-0808">Transferase</keyword>
<dbReference type="Proteomes" id="UP000199662">
    <property type="component" value="Unassembled WGS sequence"/>
</dbReference>
<feature type="domain" description="N-acetyltransferase" evidence="1">
    <location>
        <begin position="2"/>
        <end position="147"/>
    </location>
</feature>
<dbReference type="PANTHER" id="PTHR43792:SF1">
    <property type="entry name" value="N-ACETYLTRANSFERASE DOMAIN-CONTAINING PROTEIN"/>
    <property type="match status" value="1"/>
</dbReference>